<dbReference type="InterPro" id="IPR050595">
    <property type="entry name" value="Bact_response_regulator"/>
</dbReference>
<dbReference type="PANTHER" id="PTHR44591:SF3">
    <property type="entry name" value="RESPONSE REGULATORY DOMAIN-CONTAINING PROTEIN"/>
    <property type="match status" value="1"/>
</dbReference>
<reference evidence="7 8" key="1">
    <citation type="submission" date="2017-04" db="EMBL/GenBank/DDBJ databases">
        <authorList>
            <person name="Afonso C.L."/>
            <person name="Miller P.J."/>
            <person name="Scott M.A."/>
            <person name="Spackman E."/>
            <person name="Goraichik I."/>
            <person name="Dimitrov K.M."/>
            <person name="Suarez D.L."/>
            <person name="Swayne D.E."/>
        </authorList>
    </citation>
    <scope>NUCLEOTIDE SEQUENCE [LARGE SCALE GENOMIC DNA]</scope>
    <source>
        <strain evidence="7 8">DSM 13146</strain>
    </source>
</reference>
<keyword evidence="4" id="KW-0804">Transcription</keyword>
<protein>
    <submittedName>
        <fullName evidence="7">Response regulator receiver domain-containing protein</fullName>
    </submittedName>
</protein>
<dbReference type="InterPro" id="IPR001789">
    <property type="entry name" value="Sig_transdc_resp-reg_receiver"/>
</dbReference>
<evidence type="ECO:0000256" key="5">
    <source>
        <dbReference type="PROSITE-ProRule" id="PRU00169"/>
    </source>
</evidence>
<keyword evidence="1 5" id="KW-0597">Phosphoprotein</keyword>
<name>A0A1W1X6J2_9BACT</name>
<evidence type="ECO:0000313" key="7">
    <source>
        <dbReference type="EMBL" id="SMC19464.1"/>
    </source>
</evidence>
<dbReference type="PANTHER" id="PTHR44591">
    <property type="entry name" value="STRESS RESPONSE REGULATOR PROTEIN 1"/>
    <property type="match status" value="1"/>
</dbReference>
<keyword evidence="3" id="KW-0805">Transcription regulation</keyword>
<dbReference type="Gene3D" id="3.40.50.2300">
    <property type="match status" value="1"/>
</dbReference>
<dbReference type="Proteomes" id="UP000192783">
    <property type="component" value="Unassembled WGS sequence"/>
</dbReference>
<evidence type="ECO:0000259" key="6">
    <source>
        <dbReference type="PROSITE" id="PS50110"/>
    </source>
</evidence>
<accession>A0A1W1X6J2</accession>
<evidence type="ECO:0000256" key="4">
    <source>
        <dbReference type="ARBA" id="ARBA00023163"/>
    </source>
</evidence>
<dbReference type="Pfam" id="PF00072">
    <property type="entry name" value="Response_reg"/>
    <property type="match status" value="1"/>
</dbReference>
<dbReference type="SMART" id="SM00448">
    <property type="entry name" value="REC"/>
    <property type="match status" value="1"/>
</dbReference>
<organism evidence="7 8">
    <name type="scientific">Desulfacinum hydrothermale DSM 13146</name>
    <dbReference type="NCBI Taxonomy" id="1121390"/>
    <lineage>
        <taxon>Bacteria</taxon>
        <taxon>Pseudomonadati</taxon>
        <taxon>Thermodesulfobacteriota</taxon>
        <taxon>Syntrophobacteria</taxon>
        <taxon>Syntrophobacterales</taxon>
        <taxon>Syntrophobacteraceae</taxon>
        <taxon>Desulfacinum</taxon>
    </lineage>
</organism>
<dbReference type="FunFam" id="3.40.50.2300:FF:000018">
    <property type="entry name" value="DNA-binding transcriptional regulator NtrC"/>
    <property type="match status" value="1"/>
</dbReference>
<keyword evidence="8" id="KW-1185">Reference proteome</keyword>
<feature type="domain" description="Response regulatory" evidence="6">
    <location>
        <begin position="14"/>
        <end position="128"/>
    </location>
</feature>
<proteinExistence type="predicted"/>
<evidence type="ECO:0000256" key="2">
    <source>
        <dbReference type="ARBA" id="ARBA00023012"/>
    </source>
</evidence>
<dbReference type="SUPFAM" id="SSF52172">
    <property type="entry name" value="CheY-like"/>
    <property type="match status" value="1"/>
</dbReference>
<evidence type="ECO:0000313" key="8">
    <source>
        <dbReference type="Proteomes" id="UP000192783"/>
    </source>
</evidence>
<dbReference type="EMBL" id="FWXF01000002">
    <property type="protein sequence ID" value="SMC19464.1"/>
    <property type="molecule type" value="Genomic_DNA"/>
</dbReference>
<dbReference type="PROSITE" id="PS50110">
    <property type="entry name" value="RESPONSE_REGULATORY"/>
    <property type="match status" value="1"/>
</dbReference>
<gene>
    <name evidence="7" type="ORF">SAMN02746041_00685</name>
</gene>
<dbReference type="STRING" id="1121390.SAMN02746041_00685"/>
<dbReference type="OrthoDB" id="9800029at2"/>
<sequence>MESGMERVEALPVKILIVDDDDVYRDILKDAITAEGTELKLASSGEEALELIDSEPFDILITDLNMPAMDGLTLLKQARQHLPHLLTIIITGYGSLESAVEAIRQGAYDYIQKPFRIDEVAVATRNAIDKVRILRERAALLAELEEAYHKLRELEAGRRDGKADAEAKGTGAGESTGYDPLLLMSRYFMPVELLEGSMSKMGHVLSELERLKDLRREKVIDDAEFERLKKLVLRQVAATEP</sequence>
<dbReference type="AlphaFoldDB" id="A0A1W1X6J2"/>
<evidence type="ECO:0000256" key="1">
    <source>
        <dbReference type="ARBA" id="ARBA00022553"/>
    </source>
</evidence>
<dbReference type="GO" id="GO:0000160">
    <property type="term" value="P:phosphorelay signal transduction system"/>
    <property type="evidence" value="ECO:0007669"/>
    <property type="project" value="UniProtKB-KW"/>
</dbReference>
<feature type="modified residue" description="4-aspartylphosphate" evidence="5">
    <location>
        <position position="63"/>
    </location>
</feature>
<keyword evidence="2" id="KW-0902">Two-component regulatory system</keyword>
<evidence type="ECO:0000256" key="3">
    <source>
        <dbReference type="ARBA" id="ARBA00023015"/>
    </source>
</evidence>
<dbReference type="InterPro" id="IPR011006">
    <property type="entry name" value="CheY-like_superfamily"/>
</dbReference>